<keyword evidence="3" id="KW-1185">Reference proteome</keyword>
<reference evidence="2 3" key="1">
    <citation type="submission" date="2017-02" db="EMBL/GenBank/DDBJ databases">
        <authorList>
            <person name="Peterson S.W."/>
        </authorList>
    </citation>
    <scope>NUCLEOTIDE SEQUENCE [LARGE SCALE GENOMIC DNA]</scope>
    <source>
        <strain evidence="2 3">ATCC 27749</strain>
    </source>
</reference>
<dbReference type="SUPFAM" id="SSF49373">
    <property type="entry name" value="Invasin/intimin cell-adhesion fragments"/>
    <property type="match status" value="1"/>
</dbReference>
<proteinExistence type="predicted"/>
<gene>
    <name evidence="2" type="ORF">SAMN02745178_02260</name>
</gene>
<dbReference type="EMBL" id="FUYF01000015">
    <property type="protein sequence ID" value="SKA92543.1"/>
    <property type="molecule type" value="Genomic_DNA"/>
</dbReference>
<keyword evidence="1" id="KW-0732">Signal</keyword>
<evidence type="ECO:0000256" key="1">
    <source>
        <dbReference type="SAM" id="SignalP"/>
    </source>
</evidence>
<dbReference type="Proteomes" id="UP000190286">
    <property type="component" value="Unassembled WGS sequence"/>
</dbReference>
<accession>A0A1T4XT20</accession>
<name>A0A1T4XT20_9FIRM</name>
<dbReference type="STRING" id="745368.SAMN02745178_02260"/>
<feature type="chain" id="PRO_5039100454" evidence="1">
    <location>
        <begin position="20"/>
        <end position="212"/>
    </location>
</feature>
<evidence type="ECO:0000313" key="3">
    <source>
        <dbReference type="Proteomes" id="UP000190286"/>
    </source>
</evidence>
<dbReference type="AlphaFoldDB" id="A0A1T4XT20"/>
<dbReference type="RefSeq" id="WP_078785119.1">
    <property type="nucleotide sequence ID" value="NZ_FUYF01000015.1"/>
</dbReference>
<dbReference type="PROSITE" id="PS51257">
    <property type="entry name" value="PROKAR_LIPOPROTEIN"/>
    <property type="match status" value="1"/>
</dbReference>
<dbReference type="Gene3D" id="2.60.40.1080">
    <property type="match status" value="2"/>
</dbReference>
<evidence type="ECO:0000313" key="2">
    <source>
        <dbReference type="EMBL" id="SKA92543.1"/>
    </source>
</evidence>
<protein>
    <submittedName>
        <fullName evidence="2">Ig-like domain (Group 2)</fullName>
    </submittedName>
</protein>
<dbReference type="GeneID" id="93338705"/>
<sequence>MKSLFFVLPALLLGLTACGAPVAAVTLPDAVQVEKTQTAETAVLYEDADGREVSPRRAALTEWRWSVADDTIAEVDPSGIVTGLRGGSTTLTLQSADGKISASCPVQVSSPLRGIALDDYTLYFDDELVTWITADGTRESDYAYASRVGAVCHLLPEDTTDHPAVTYHIADERIARFDGSWLVPVNYGTTTLTADCGGFTAQCTVTVVRPKE</sequence>
<feature type="signal peptide" evidence="1">
    <location>
        <begin position="1"/>
        <end position="19"/>
    </location>
</feature>
<organism evidence="2 3">
    <name type="scientific">Gemmiger formicilis</name>
    <dbReference type="NCBI Taxonomy" id="745368"/>
    <lineage>
        <taxon>Bacteria</taxon>
        <taxon>Bacillati</taxon>
        <taxon>Bacillota</taxon>
        <taxon>Clostridia</taxon>
        <taxon>Eubacteriales</taxon>
        <taxon>Gemmiger</taxon>
    </lineage>
</organism>
<dbReference type="InterPro" id="IPR008964">
    <property type="entry name" value="Invasin/intimin_cell_adhesion"/>
</dbReference>